<feature type="transmembrane region" description="Helical" evidence="7">
    <location>
        <begin position="88"/>
        <end position="110"/>
    </location>
</feature>
<feature type="transmembrane region" description="Helical" evidence="7">
    <location>
        <begin position="238"/>
        <end position="258"/>
    </location>
</feature>
<keyword evidence="2 7" id="KW-0812">Transmembrane</keyword>
<dbReference type="GO" id="GO:0016020">
    <property type="term" value="C:membrane"/>
    <property type="evidence" value="ECO:0007669"/>
    <property type="project" value="UniProtKB-SubCell"/>
</dbReference>
<comment type="similarity">
    <text evidence="5">Belongs to the SAT4 family.</text>
</comment>
<evidence type="ECO:0000259" key="8">
    <source>
        <dbReference type="Pfam" id="PF20684"/>
    </source>
</evidence>
<sequence length="393" mass="43145">MAMGGKASEAMAIMWTLTAVTWVFVILRTYTRALIVRQFGGDDYVFVLSGFMLLFYNIFLQVSAGYGFGQPVLSLELDDAVLAVEWEMIGQTFAVIGMATAKVSLGLFLLRIVVEKWQRVMLWVVSLGTLAVSVVVAILFWTQCLPPRALYDPRVQGKCSFGIAPFSLLLGVTCIIADFFFAIFPWIFIWKLNMKQKEKITIAASLSLGVIAGAAGIVRTVSLGGIASINYTEDTVPLIVWSAVELAVTMICAGIPVLRPLYRRIAGTLTTAASKSGSSTAGYYKHGTGNDTRSTNINLQDLPSQKDKSSGARGGDGEFPESNPKLGLRGVTTVTYIKGDNHSDEEILGWEYRRESGIQVREHVDVRVEQADRKENRSRGQDQRDGESVEEMV</sequence>
<name>A0AAV9G4R8_9PEZI</name>
<feature type="transmembrane region" description="Helical" evidence="7">
    <location>
        <begin position="43"/>
        <end position="68"/>
    </location>
</feature>
<organism evidence="9 10">
    <name type="scientific">Podospora aff. communis PSN243</name>
    <dbReference type="NCBI Taxonomy" id="3040156"/>
    <lineage>
        <taxon>Eukaryota</taxon>
        <taxon>Fungi</taxon>
        <taxon>Dikarya</taxon>
        <taxon>Ascomycota</taxon>
        <taxon>Pezizomycotina</taxon>
        <taxon>Sordariomycetes</taxon>
        <taxon>Sordariomycetidae</taxon>
        <taxon>Sordariales</taxon>
        <taxon>Podosporaceae</taxon>
        <taxon>Podospora</taxon>
    </lineage>
</organism>
<dbReference type="Proteomes" id="UP001321760">
    <property type="component" value="Unassembled WGS sequence"/>
</dbReference>
<dbReference type="InterPro" id="IPR052337">
    <property type="entry name" value="SAT4-like"/>
</dbReference>
<reference evidence="9" key="2">
    <citation type="submission" date="2023-05" db="EMBL/GenBank/DDBJ databases">
        <authorList>
            <consortium name="Lawrence Berkeley National Laboratory"/>
            <person name="Steindorff A."/>
            <person name="Hensen N."/>
            <person name="Bonometti L."/>
            <person name="Westerberg I."/>
            <person name="Brannstrom I.O."/>
            <person name="Guillou S."/>
            <person name="Cros-Aarteil S."/>
            <person name="Calhoun S."/>
            <person name="Haridas S."/>
            <person name="Kuo A."/>
            <person name="Mondo S."/>
            <person name="Pangilinan J."/>
            <person name="Riley R."/>
            <person name="Labutti K."/>
            <person name="Andreopoulos B."/>
            <person name="Lipzen A."/>
            <person name="Chen C."/>
            <person name="Yanf M."/>
            <person name="Daum C."/>
            <person name="Ng V."/>
            <person name="Clum A."/>
            <person name="Ohm R."/>
            <person name="Martin F."/>
            <person name="Silar P."/>
            <person name="Natvig D."/>
            <person name="Lalanne C."/>
            <person name="Gautier V."/>
            <person name="Ament-Velasquez S.L."/>
            <person name="Kruys A."/>
            <person name="Hutchinson M.I."/>
            <person name="Powell A.J."/>
            <person name="Barry K."/>
            <person name="Miller A.N."/>
            <person name="Grigoriev I.V."/>
            <person name="Debuchy R."/>
            <person name="Gladieux P."/>
            <person name="Thoren M.H."/>
            <person name="Johannesson H."/>
        </authorList>
    </citation>
    <scope>NUCLEOTIDE SEQUENCE</scope>
    <source>
        <strain evidence="9">PSN243</strain>
    </source>
</reference>
<evidence type="ECO:0000256" key="6">
    <source>
        <dbReference type="SAM" id="MobiDB-lite"/>
    </source>
</evidence>
<feature type="region of interest" description="Disordered" evidence="6">
    <location>
        <begin position="367"/>
        <end position="393"/>
    </location>
</feature>
<dbReference type="PANTHER" id="PTHR33048:SF93">
    <property type="entry name" value="INTEGRAL MEMBRANE PROTEIN"/>
    <property type="match status" value="1"/>
</dbReference>
<feature type="transmembrane region" description="Helical" evidence="7">
    <location>
        <begin position="12"/>
        <end position="31"/>
    </location>
</feature>
<feature type="transmembrane region" description="Helical" evidence="7">
    <location>
        <begin position="122"/>
        <end position="141"/>
    </location>
</feature>
<feature type="compositionally biased region" description="Basic and acidic residues" evidence="6">
    <location>
        <begin position="367"/>
        <end position="387"/>
    </location>
</feature>
<accession>A0AAV9G4R8</accession>
<gene>
    <name evidence="9" type="ORF">QBC34DRAFT_199233</name>
</gene>
<evidence type="ECO:0000256" key="5">
    <source>
        <dbReference type="ARBA" id="ARBA00038359"/>
    </source>
</evidence>
<protein>
    <recommendedName>
        <fullName evidence="8">Rhodopsin domain-containing protein</fullName>
    </recommendedName>
</protein>
<evidence type="ECO:0000256" key="2">
    <source>
        <dbReference type="ARBA" id="ARBA00022692"/>
    </source>
</evidence>
<feature type="domain" description="Rhodopsin" evidence="8">
    <location>
        <begin position="27"/>
        <end position="264"/>
    </location>
</feature>
<dbReference type="Pfam" id="PF20684">
    <property type="entry name" value="Fung_rhodopsin"/>
    <property type="match status" value="1"/>
</dbReference>
<evidence type="ECO:0000256" key="7">
    <source>
        <dbReference type="SAM" id="Phobius"/>
    </source>
</evidence>
<keyword evidence="3 7" id="KW-1133">Transmembrane helix</keyword>
<evidence type="ECO:0000256" key="1">
    <source>
        <dbReference type="ARBA" id="ARBA00004141"/>
    </source>
</evidence>
<feature type="region of interest" description="Disordered" evidence="6">
    <location>
        <begin position="274"/>
        <end position="327"/>
    </location>
</feature>
<reference evidence="9" key="1">
    <citation type="journal article" date="2023" name="Mol. Phylogenet. Evol.">
        <title>Genome-scale phylogeny and comparative genomics of the fungal order Sordariales.</title>
        <authorList>
            <person name="Hensen N."/>
            <person name="Bonometti L."/>
            <person name="Westerberg I."/>
            <person name="Brannstrom I.O."/>
            <person name="Guillou S."/>
            <person name="Cros-Aarteil S."/>
            <person name="Calhoun S."/>
            <person name="Haridas S."/>
            <person name="Kuo A."/>
            <person name="Mondo S."/>
            <person name="Pangilinan J."/>
            <person name="Riley R."/>
            <person name="LaButti K."/>
            <person name="Andreopoulos B."/>
            <person name="Lipzen A."/>
            <person name="Chen C."/>
            <person name="Yan M."/>
            <person name="Daum C."/>
            <person name="Ng V."/>
            <person name="Clum A."/>
            <person name="Steindorff A."/>
            <person name="Ohm R.A."/>
            <person name="Martin F."/>
            <person name="Silar P."/>
            <person name="Natvig D.O."/>
            <person name="Lalanne C."/>
            <person name="Gautier V."/>
            <person name="Ament-Velasquez S.L."/>
            <person name="Kruys A."/>
            <person name="Hutchinson M.I."/>
            <person name="Powell A.J."/>
            <person name="Barry K."/>
            <person name="Miller A.N."/>
            <person name="Grigoriev I.V."/>
            <person name="Debuchy R."/>
            <person name="Gladieux P."/>
            <person name="Hiltunen Thoren M."/>
            <person name="Johannesson H."/>
        </authorList>
    </citation>
    <scope>NUCLEOTIDE SEQUENCE</scope>
    <source>
        <strain evidence="9">PSN243</strain>
    </source>
</reference>
<comment type="subcellular location">
    <subcellularLocation>
        <location evidence="1">Membrane</location>
        <topology evidence="1">Multi-pass membrane protein</topology>
    </subcellularLocation>
</comment>
<dbReference type="EMBL" id="MU865987">
    <property type="protein sequence ID" value="KAK4443779.1"/>
    <property type="molecule type" value="Genomic_DNA"/>
</dbReference>
<evidence type="ECO:0000256" key="4">
    <source>
        <dbReference type="ARBA" id="ARBA00023136"/>
    </source>
</evidence>
<dbReference type="PANTHER" id="PTHR33048">
    <property type="entry name" value="PTH11-LIKE INTEGRAL MEMBRANE PROTEIN (AFU_ORTHOLOGUE AFUA_5G11245)"/>
    <property type="match status" value="1"/>
</dbReference>
<evidence type="ECO:0000313" key="9">
    <source>
        <dbReference type="EMBL" id="KAK4443779.1"/>
    </source>
</evidence>
<dbReference type="InterPro" id="IPR049326">
    <property type="entry name" value="Rhodopsin_dom_fungi"/>
</dbReference>
<dbReference type="AlphaFoldDB" id="A0AAV9G4R8"/>
<evidence type="ECO:0000256" key="3">
    <source>
        <dbReference type="ARBA" id="ARBA00022989"/>
    </source>
</evidence>
<proteinExistence type="inferred from homology"/>
<feature type="transmembrane region" description="Helical" evidence="7">
    <location>
        <begin position="200"/>
        <end position="218"/>
    </location>
</feature>
<keyword evidence="10" id="KW-1185">Reference proteome</keyword>
<evidence type="ECO:0000313" key="10">
    <source>
        <dbReference type="Proteomes" id="UP001321760"/>
    </source>
</evidence>
<comment type="caution">
    <text evidence="9">The sequence shown here is derived from an EMBL/GenBank/DDBJ whole genome shotgun (WGS) entry which is preliminary data.</text>
</comment>
<feature type="compositionally biased region" description="Polar residues" evidence="6">
    <location>
        <begin position="289"/>
        <end position="303"/>
    </location>
</feature>
<feature type="transmembrane region" description="Helical" evidence="7">
    <location>
        <begin position="161"/>
        <end position="188"/>
    </location>
</feature>
<keyword evidence="4 7" id="KW-0472">Membrane</keyword>